<keyword evidence="3" id="KW-0238">DNA-binding</keyword>
<dbReference type="SUPFAM" id="SSF55455">
    <property type="entry name" value="SRF-like"/>
    <property type="match status" value="1"/>
</dbReference>
<dbReference type="PROSITE" id="PS50066">
    <property type="entry name" value="MADS_BOX_2"/>
    <property type="match status" value="1"/>
</dbReference>
<feature type="region of interest" description="Disordered" evidence="6">
    <location>
        <begin position="230"/>
        <end position="263"/>
    </location>
</feature>
<dbReference type="Proteomes" id="UP000631114">
    <property type="component" value="Unassembled WGS sequence"/>
</dbReference>
<dbReference type="PANTHER" id="PTHR11945:SF629">
    <property type="entry name" value="OS02G0164450 PROTEIN"/>
    <property type="match status" value="1"/>
</dbReference>
<dbReference type="InterPro" id="IPR002100">
    <property type="entry name" value="TF_MADSbox"/>
</dbReference>
<dbReference type="AlphaFoldDB" id="A0A835HIU9"/>
<dbReference type="InterPro" id="IPR036879">
    <property type="entry name" value="TF_MADSbox_sf"/>
</dbReference>
<proteinExistence type="predicted"/>
<evidence type="ECO:0000313" key="8">
    <source>
        <dbReference type="EMBL" id="KAF9599811.1"/>
    </source>
</evidence>
<dbReference type="GO" id="GO:0046983">
    <property type="term" value="F:protein dimerization activity"/>
    <property type="evidence" value="ECO:0007669"/>
    <property type="project" value="InterPro"/>
</dbReference>
<reference evidence="8 9" key="1">
    <citation type="submission" date="2020-10" db="EMBL/GenBank/DDBJ databases">
        <title>The Coptis chinensis genome and diversification of protoberbering-type alkaloids.</title>
        <authorList>
            <person name="Wang B."/>
            <person name="Shu S."/>
            <person name="Song C."/>
            <person name="Liu Y."/>
        </authorList>
    </citation>
    <scope>NUCLEOTIDE SEQUENCE [LARGE SCALE GENOMIC DNA]</scope>
    <source>
        <strain evidence="8">HL-2020</strain>
        <tissue evidence="8">Leaf</tissue>
    </source>
</reference>
<keyword evidence="9" id="KW-1185">Reference proteome</keyword>
<comment type="caution">
    <text evidence="8">The sequence shown here is derived from an EMBL/GenBank/DDBJ whole genome shotgun (WGS) entry which is preliminary data.</text>
</comment>
<feature type="compositionally biased region" description="Polar residues" evidence="6">
    <location>
        <begin position="245"/>
        <end position="261"/>
    </location>
</feature>
<dbReference type="Pfam" id="PF00319">
    <property type="entry name" value="SRF-TF"/>
    <property type="match status" value="1"/>
</dbReference>
<protein>
    <recommendedName>
        <fullName evidence="7">MADS-box domain-containing protein</fullName>
    </recommendedName>
</protein>
<dbReference type="GO" id="GO:0000981">
    <property type="term" value="F:DNA-binding transcription factor activity, RNA polymerase II-specific"/>
    <property type="evidence" value="ECO:0007669"/>
    <property type="project" value="TreeGrafter"/>
</dbReference>
<keyword evidence="2" id="KW-0805">Transcription regulation</keyword>
<evidence type="ECO:0000256" key="2">
    <source>
        <dbReference type="ARBA" id="ARBA00023015"/>
    </source>
</evidence>
<sequence>MKKASEISTLCGAETAIVVFSPAADKPYSFGHPSFDAVADRFLNDNKVPASSRVPEFFQSYRDAGIRELNQQCETLQAKLEAKKKEGDKIKNGTREMEKPYLLQVDIDTLSFQELETLMGMYDKLKVNVTNQSNERFGSSSYSYKTCNLRSDFGPFSSSTTIRLNEQIEFTSTSLTRDRKGKGKAIQKVNNRSNERIGPYSAVTARNKHRDIGTSFPSVTNRWNEKIGSSSTLGAKNLQRGIGSSVPNVRSEQIGSSSRSLAPNLHRGIGPSALNVTKAPDVHRDIGPSAPKMCSRWKELVESSTLMAHNQQSGIGCRPSPDLTYRLNEGIGSSPTVIMAPNWQRDSGPQSDPYTANCIGSSSTFRVPVMHRDVGPSAPNVPNRSMKQIGSSSMYVTQNRCGGIGPTTPYLNNRSQELIGSSSTFMARRQHRGTGRSAPTSANYPWNQGIGYSSTLAVPNLDRGMGQSVQYVANSLDDRIGSSLTFMANSLHCFVGPSEPNVTNQPNDLIGSSTSYMAPDVQELAGSSVTGWTNPSNEFNIGSSLPVLAHNEHVGTSIPNVPIQSIEWMFGSSSSYVTSNQGMFNTPNELMGTSAQFKDAHVGESFCPSVSFETNNFNELLEPSSSFMDSNLDLFVDSSVPNESTYVNNEPIAHSDMAPKQDSSAAPLLPNELIWPSSPPRSHNLDGYVDASQPVTDENQILSGLNNYLGDDDNKVGGVI</sequence>
<evidence type="ECO:0000259" key="7">
    <source>
        <dbReference type="PROSITE" id="PS50066"/>
    </source>
</evidence>
<feature type="domain" description="MADS-box" evidence="7">
    <location>
        <begin position="1"/>
        <end position="21"/>
    </location>
</feature>
<dbReference type="GO" id="GO:0000978">
    <property type="term" value="F:RNA polymerase II cis-regulatory region sequence-specific DNA binding"/>
    <property type="evidence" value="ECO:0007669"/>
    <property type="project" value="TreeGrafter"/>
</dbReference>
<dbReference type="GO" id="GO:0005634">
    <property type="term" value="C:nucleus"/>
    <property type="evidence" value="ECO:0007669"/>
    <property type="project" value="UniProtKB-SubCell"/>
</dbReference>
<organism evidence="8 9">
    <name type="scientific">Coptis chinensis</name>
    <dbReference type="NCBI Taxonomy" id="261450"/>
    <lineage>
        <taxon>Eukaryota</taxon>
        <taxon>Viridiplantae</taxon>
        <taxon>Streptophyta</taxon>
        <taxon>Embryophyta</taxon>
        <taxon>Tracheophyta</taxon>
        <taxon>Spermatophyta</taxon>
        <taxon>Magnoliopsida</taxon>
        <taxon>Ranunculales</taxon>
        <taxon>Ranunculaceae</taxon>
        <taxon>Coptidoideae</taxon>
        <taxon>Coptis</taxon>
    </lineage>
</organism>
<dbReference type="EMBL" id="JADFTS010000006">
    <property type="protein sequence ID" value="KAF9599811.1"/>
    <property type="molecule type" value="Genomic_DNA"/>
</dbReference>
<keyword evidence="4" id="KW-0804">Transcription</keyword>
<evidence type="ECO:0000256" key="6">
    <source>
        <dbReference type="SAM" id="MobiDB-lite"/>
    </source>
</evidence>
<evidence type="ECO:0000313" key="9">
    <source>
        <dbReference type="Proteomes" id="UP000631114"/>
    </source>
</evidence>
<gene>
    <name evidence="8" type="ORF">IFM89_001757</name>
</gene>
<evidence type="ECO:0000256" key="5">
    <source>
        <dbReference type="ARBA" id="ARBA00023242"/>
    </source>
</evidence>
<evidence type="ECO:0000256" key="3">
    <source>
        <dbReference type="ARBA" id="ARBA00023125"/>
    </source>
</evidence>
<accession>A0A835HIU9</accession>
<comment type="subcellular location">
    <subcellularLocation>
        <location evidence="1">Nucleus</location>
    </subcellularLocation>
</comment>
<dbReference type="PANTHER" id="PTHR11945">
    <property type="entry name" value="MADS BOX PROTEIN"/>
    <property type="match status" value="1"/>
</dbReference>
<evidence type="ECO:0000256" key="4">
    <source>
        <dbReference type="ARBA" id="ARBA00023163"/>
    </source>
</evidence>
<name>A0A835HIU9_9MAGN</name>
<keyword evidence="5" id="KW-0539">Nucleus</keyword>
<evidence type="ECO:0000256" key="1">
    <source>
        <dbReference type="ARBA" id="ARBA00004123"/>
    </source>
</evidence>
<dbReference type="Gene3D" id="3.40.1810.10">
    <property type="entry name" value="Transcription factor, MADS-box"/>
    <property type="match status" value="1"/>
</dbReference>